<dbReference type="Gene3D" id="3.30.530.20">
    <property type="match status" value="1"/>
</dbReference>
<dbReference type="Proteomes" id="UP000189935">
    <property type="component" value="Chromosome I"/>
</dbReference>
<evidence type="ECO:0000313" key="1">
    <source>
        <dbReference type="EMBL" id="SHK95374.1"/>
    </source>
</evidence>
<dbReference type="AlphaFoldDB" id="A0A1M6WP34"/>
<dbReference type="CDD" id="cd07821">
    <property type="entry name" value="PYR_PYL_RCAR_like"/>
    <property type="match status" value="1"/>
</dbReference>
<dbReference type="EMBL" id="LT670844">
    <property type="protein sequence ID" value="SHK95374.1"/>
    <property type="molecule type" value="Genomic_DNA"/>
</dbReference>
<protein>
    <submittedName>
        <fullName evidence="1">Polyketide cyclase / dehydrase and lipid transport</fullName>
    </submittedName>
</protein>
<dbReference type="RefSeq" id="WP_079541761.1">
    <property type="nucleotide sequence ID" value="NZ_LT670844.1"/>
</dbReference>
<reference evidence="1 2" key="1">
    <citation type="submission" date="2016-11" db="EMBL/GenBank/DDBJ databases">
        <authorList>
            <person name="Jaros S."/>
            <person name="Januszkiewicz K."/>
            <person name="Wedrychowicz H."/>
        </authorList>
    </citation>
    <scope>NUCLEOTIDE SEQUENCE [LARGE SCALE GENOMIC DNA]</scope>
    <source>
        <strain evidence="1 2">GAS499</strain>
    </source>
</reference>
<dbReference type="InterPro" id="IPR019587">
    <property type="entry name" value="Polyketide_cyclase/dehydratase"/>
</dbReference>
<evidence type="ECO:0000313" key="2">
    <source>
        <dbReference type="Proteomes" id="UP000189935"/>
    </source>
</evidence>
<organism evidence="1 2">
    <name type="scientific">Bradyrhizobium lablabi</name>
    <dbReference type="NCBI Taxonomy" id="722472"/>
    <lineage>
        <taxon>Bacteria</taxon>
        <taxon>Pseudomonadati</taxon>
        <taxon>Pseudomonadota</taxon>
        <taxon>Alphaproteobacteria</taxon>
        <taxon>Hyphomicrobiales</taxon>
        <taxon>Nitrobacteraceae</taxon>
        <taxon>Bradyrhizobium</taxon>
    </lineage>
</organism>
<gene>
    <name evidence="1" type="ORF">SAMN05444159_4620</name>
</gene>
<proteinExistence type="predicted"/>
<dbReference type="OrthoDB" id="1364128at2"/>
<sequence>MASIHKDIPIDASPADVWGAVHDFGNLHRRLVPGFVLDARLDGDARIVNFANGTVARELLVDCDETRRRLVYAVISERMKQHSASVQVFADGDTRTRLVWIVDVLPNEIAPYIDSQMDQAALAMQKALARSAKVESGFASDSAKKY</sequence>
<accession>A0A1M6WP34</accession>
<dbReference type="InterPro" id="IPR023393">
    <property type="entry name" value="START-like_dom_sf"/>
</dbReference>
<dbReference type="SUPFAM" id="SSF55961">
    <property type="entry name" value="Bet v1-like"/>
    <property type="match status" value="1"/>
</dbReference>
<dbReference type="Pfam" id="PF10604">
    <property type="entry name" value="Polyketide_cyc2"/>
    <property type="match status" value="1"/>
</dbReference>
<name>A0A1M6WP34_9BRAD</name>